<dbReference type="InterPro" id="IPR014014">
    <property type="entry name" value="RNA_helicase_DEAD_Q_motif"/>
</dbReference>
<evidence type="ECO:0000256" key="9">
    <source>
        <dbReference type="RuleBase" id="RU000492"/>
    </source>
</evidence>
<dbReference type="AlphaFoldDB" id="E4YX84"/>
<sequence>MYGGSSYGGGYGGGGGGYGGRSGGFGGGGGGYGGGFGGGGGKFADPGSRLGRPDWKRMDLMPFKKDFYKEHEDVANRGSSAIRDWTQEKEVGVIEKGNNKCPRPVFKFEECNFPSYILKCIQKCKFTEPTAIQSIGFPIGLSGLNMVGISRTGSGKTLAFLLPSMLHIRAQEPIRRGDGPIAVVLLPTRELAQQVEQVSKDFVESSDIYTTCVFGGAPKGPQIRDLEKGVEIVIATPGRLLDFLEAGKTNLKRCTYLVLDEADRMLDMGFEPQIRKIIDQIRPDRQLLMYSATWLKEVQALADDFLGDNYIHATIGSTKLSCNKRILQIVDICDQYEKDEKLMKLISHLMEERESKTIVFTETKRRADELTYKMKRLRWEAAAIHGDKSQSERDHVLKRFRSGRIPILIATDVASRGLGTYRKYPTPSIRVTSSGALAARSVPIVVPCF</sequence>
<keyword evidence="4 9" id="KW-0347">Helicase</keyword>
<evidence type="ECO:0000256" key="1">
    <source>
        <dbReference type="ARBA" id="ARBA00012552"/>
    </source>
</evidence>
<accession>E4YX84</accession>
<name>E4YX84_OIKDI</name>
<dbReference type="SMART" id="SM00487">
    <property type="entry name" value="DEXDc"/>
    <property type="match status" value="1"/>
</dbReference>
<gene>
    <name evidence="13" type="ORF">GSOID_T00020676001</name>
</gene>
<dbReference type="Proteomes" id="UP000011014">
    <property type="component" value="Unassembled WGS sequence"/>
</dbReference>
<evidence type="ECO:0000256" key="6">
    <source>
        <dbReference type="ARBA" id="ARBA00022884"/>
    </source>
</evidence>
<comment type="similarity">
    <text evidence="9">Belongs to the DEAD box helicase family.</text>
</comment>
<feature type="domain" description="DEAD-box RNA helicase Q" evidence="12">
    <location>
        <begin position="106"/>
        <end position="134"/>
    </location>
</feature>
<dbReference type="GO" id="GO:0003724">
    <property type="term" value="F:RNA helicase activity"/>
    <property type="evidence" value="ECO:0007669"/>
    <property type="project" value="UniProtKB-EC"/>
</dbReference>
<dbReference type="Pfam" id="PF00271">
    <property type="entry name" value="Helicase_C"/>
    <property type="match status" value="1"/>
</dbReference>
<feature type="short sequence motif" description="Q motif" evidence="8">
    <location>
        <begin position="106"/>
        <end position="134"/>
    </location>
</feature>
<organism evidence="13">
    <name type="scientific">Oikopleura dioica</name>
    <name type="common">Tunicate</name>
    <dbReference type="NCBI Taxonomy" id="34765"/>
    <lineage>
        <taxon>Eukaryota</taxon>
        <taxon>Metazoa</taxon>
        <taxon>Chordata</taxon>
        <taxon>Tunicata</taxon>
        <taxon>Appendicularia</taxon>
        <taxon>Copelata</taxon>
        <taxon>Oikopleuridae</taxon>
        <taxon>Oikopleura</taxon>
    </lineage>
</organism>
<dbReference type="InterPro" id="IPR001650">
    <property type="entry name" value="Helicase_C-like"/>
</dbReference>
<dbReference type="PROSITE" id="PS00039">
    <property type="entry name" value="DEAD_ATP_HELICASE"/>
    <property type="match status" value="1"/>
</dbReference>
<feature type="domain" description="Helicase C-terminal" evidence="11">
    <location>
        <begin position="341"/>
        <end position="418"/>
    </location>
</feature>
<dbReference type="Pfam" id="PF00270">
    <property type="entry name" value="DEAD"/>
    <property type="match status" value="1"/>
</dbReference>
<feature type="domain" description="Helicase ATP-binding" evidence="10">
    <location>
        <begin position="137"/>
        <end position="312"/>
    </location>
</feature>
<dbReference type="PROSITE" id="PS51195">
    <property type="entry name" value="Q_MOTIF"/>
    <property type="match status" value="1"/>
</dbReference>
<dbReference type="GO" id="GO:0005524">
    <property type="term" value="F:ATP binding"/>
    <property type="evidence" value="ECO:0007669"/>
    <property type="project" value="UniProtKB-KW"/>
</dbReference>
<evidence type="ECO:0000256" key="7">
    <source>
        <dbReference type="ARBA" id="ARBA00047984"/>
    </source>
</evidence>
<dbReference type="EMBL" id="FN655759">
    <property type="protein sequence ID" value="CBY40067.1"/>
    <property type="molecule type" value="Genomic_DNA"/>
</dbReference>
<dbReference type="GO" id="GO:0016787">
    <property type="term" value="F:hydrolase activity"/>
    <property type="evidence" value="ECO:0007669"/>
    <property type="project" value="UniProtKB-KW"/>
</dbReference>
<keyword evidence="2 9" id="KW-0547">Nucleotide-binding</keyword>
<dbReference type="PANTHER" id="PTHR47958">
    <property type="entry name" value="ATP-DEPENDENT RNA HELICASE DBP3"/>
    <property type="match status" value="1"/>
</dbReference>
<dbReference type="InterPro" id="IPR011545">
    <property type="entry name" value="DEAD/DEAH_box_helicase_dom"/>
</dbReference>
<evidence type="ECO:0000256" key="4">
    <source>
        <dbReference type="ARBA" id="ARBA00022806"/>
    </source>
</evidence>
<dbReference type="InterPro" id="IPR000629">
    <property type="entry name" value="RNA-helicase_DEAD-box_CS"/>
</dbReference>
<dbReference type="EC" id="3.6.4.13" evidence="1"/>
<keyword evidence="3 9" id="KW-0378">Hydrolase</keyword>
<dbReference type="SUPFAM" id="SSF52540">
    <property type="entry name" value="P-loop containing nucleoside triphosphate hydrolases"/>
    <property type="match status" value="2"/>
</dbReference>
<evidence type="ECO:0000256" key="5">
    <source>
        <dbReference type="ARBA" id="ARBA00022840"/>
    </source>
</evidence>
<proteinExistence type="inferred from homology"/>
<protein>
    <recommendedName>
        <fullName evidence="1">RNA helicase</fullName>
        <ecNumber evidence="1">3.6.4.13</ecNumber>
    </recommendedName>
</protein>
<reference evidence="13" key="1">
    <citation type="journal article" date="2010" name="Science">
        <title>Plasticity of animal genome architecture unmasked by rapid evolution of a pelagic tunicate.</title>
        <authorList>
            <person name="Denoeud F."/>
            <person name="Henriet S."/>
            <person name="Mungpakdee S."/>
            <person name="Aury J.M."/>
            <person name="Da Silva C."/>
            <person name="Brinkmann H."/>
            <person name="Mikhaleva J."/>
            <person name="Olsen L.C."/>
            <person name="Jubin C."/>
            <person name="Canestro C."/>
            <person name="Bouquet J.M."/>
            <person name="Danks G."/>
            <person name="Poulain J."/>
            <person name="Campsteijn C."/>
            <person name="Adamski M."/>
            <person name="Cross I."/>
            <person name="Yadetie F."/>
            <person name="Muffato M."/>
            <person name="Louis A."/>
            <person name="Butcher S."/>
            <person name="Tsagkogeorga G."/>
            <person name="Konrad A."/>
            <person name="Singh S."/>
            <person name="Jensen M.F."/>
            <person name="Cong E.H."/>
            <person name="Eikeseth-Otteraa H."/>
            <person name="Noel B."/>
            <person name="Anthouard V."/>
            <person name="Porcel B.M."/>
            <person name="Kachouri-Lafond R."/>
            <person name="Nishino A."/>
            <person name="Ugolini M."/>
            <person name="Chourrout P."/>
            <person name="Nishida H."/>
            <person name="Aasland R."/>
            <person name="Huzurbazar S."/>
            <person name="Westhof E."/>
            <person name="Delsuc F."/>
            <person name="Lehrach H."/>
            <person name="Reinhardt R."/>
            <person name="Weissenbach J."/>
            <person name="Roy S.W."/>
            <person name="Artiguenave F."/>
            <person name="Postlethwait J.H."/>
            <person name="Manak J.R."/>
            <person name="Thompson E.M."/>
            <person name="Jaillon O."/>
            <person name="Du Pasquier L."/>
            <person name="Boudinot P."/>
            <person name="Liberles D.A."/>
            <person name="Volff J.N."/>
            <person name="Philippe H."/>
            <person name="Lenhard B."/>
            <person name="Roest Crollius H."/>
            <person name="Wincker P."/>
            <person name="Chourrout D."/>
        </authorList>
    </citation>
    <scope>NUCLEOTIDE SEQUENCE [LARGE SCALE GENOMIC DNA]</scope>
</reference>
<evidence type="ECO:0000256" key="2">
    <source>
        <dbReference type="ARBA" id="ARBA00022741"/>
    </source>
</evidence>
<keyword evidence="6" id="KW-0694">RNA-binding</keyword>
<dbReference type="CDD" id="cd18787">
    <property type="entry name" value="SF2_C_DEAD"/>
    <property type="match status" value="1"/>
</dbReference>
<keyword evidence="5 9" id="KW-0067">ATP-binding</keyword>
<dbReference type="InterPro" id="IPR027417">
    <property type="entry name" value="P-loop_NTPase"/>
</dbReference>
<dbReference type="InterPro" id="IPR014001">
    <property type="entry name" value="Helicase_ATP-bd"/>
</dbReference>
<evidence type="ECO:0000259" key="11">
    <source>
        <dbReference type="PROSITE" id="PS51194"/>
    </source>
</evidence>
<evidence type="ECO:0000313" key="13">
    <source>
        <dbReference type="EMBL" id="CBY40067.1"/>
    </source>
</evidence>
<evidence type="ECO:0000259" key="12">
    <source>
        <dbReference type="PROSITE" id="PS51195"/>
    </source>
</evidence>
<evidence type="ECO:0000259" key="10">
    <source>
        <dbReference type="PROSITE" id="PS51192"/>
    </source>
</evidence>
<evidence type="ECO:0000256" key="3">
    <source>
        <dbReference type="ARBA" id="ARBA00022801"/>
    </source>
</evidence>
<dbReference type="FunFam" id="3.40.50.300:FF:000079">
    <property type="entry name" value="probable ATP-dependent RNA helicase DDX17"/>
    <property type="match status" value="1"/>
</dbReference>
<dbReference type="PROSITE" id="PS51194">
    <property type="entry name" value="HELICASE_CTER"/>
    <property type="match status" value="1"/>
</dbReference>
<dbReference type="PROSITE" id="PS51192">
    <property type="entry name" value="HELICASE_ATP_BIND_1"/>
    <property type="match status" value="1"/>
</dbReference>
<comment type="catalytic activity">
    <reaction evidence="7">
        <text>ATP + H2O = ADP + phosphate + H(+)</text>
        <dbReference type="Rhea" id="RHEA:13065"/>
        <dbReference type="ChEBI" id="CHEBI:15377"/>
        <dbReference type="ChEBI" id="CHEBI:15378"/>
        <dbReference type="ChEBI" id="CHEBI:30616"/>
        <dbReference type="ChEBI" id="CHEBI:43474"/>
        <dbReference type="ChEBI" id="CHEBI:456216"/>
        <dbReference type="EC" id="3.6.4.13"/>
    </reaction>
</comment>
<dbReference type="GO" id="GO:0003723">
    <property type="term" value="F:RNA binding"/>
    <property type="evidence" value="ECO:0007669"/>
    <property type="project" value="UniProtKB-KW"/>
</dbReference>
<dbReference type="Gene3D" id="3.40.50.300">
    <property type="entry name" value="P-loop containing nucleotide triphosphate hydrolases"/>
    <property type="match status" value="2"/>
</dbReference>
<evidence type="ECO:0000256" key="8">
    <source>
        <dbReference type="PROSITE-ProRule" id="PRU00552"/>
    </source>
</evidence>